<dbReference type="GO" id="GO:0003677">
    <property type="term" value="F:DNA binding"/>
    <property type="evidence" value="ECO:0007669"/>
    <property type="project" value="InterPro"/>
</dbReference>
<accession>A0A6C0DA98</accession>
<dbReference type="Gene3D" id="3.40.1440.10">
    <property type="entry name" value="GIY-YIG endonuclease"/>
    <property type="match status" value="1"/>
</dbReference>
<protein>
    <recommendedName>
        <fullName evidence="5">KilA-N domain-containing protein</fullName>
    </recommendedName>
</protein>
<dbReference type="PROSITE" id="PS50157">
    <property type="entry name" value="ZINC_FINGER_C2H2_2"/>
    <property type="match status" value="1"/>
</dbReference>
<dbReference type="InterPro" id="IPR017880">
    <property type="entry name" value="KilA_N"/>
</dbReference>
<dbReference type="SMART" id="SM01252">
    <property type="entry name" value="KilA-N"/>
    <property type="match status" value="1"/>
</dbReference>
<organism evidence="4">
    <name type="scientific">viral metagenome</name>
    <dbReference type="NCBI Taxonomy" id="1070528"/>
    <lineage>
        <taxon>unclassified sequences</taxon>
        <taxon>metagenomes</taxon>
        <taxon>organismal metagenomes</taxon>
    </lineage>
</organism>
<dbReference type="InterPro" id="IPR018306">
    <property type="entry name" value="Phage_T5_Orf172_DNA-bd"/>
</dbReference>
<evidence type="ECO:0000259" key="3">
    <source>
        <dbReference type="PROSITE" id="PS51301"/>
    </source>
</evidence>
<dbReference type="AlphaFoldDB" id="A0A6C0DA98"/>
<dbReference type="InterPro" id="IPR036887">
    <property type="entry name" value="HTH_APSES_sf"/>
</dbReference>
<dbReference type="SUPFAM" id="SSF54616">
    <property type="entry name" value="DNA-binding domain of Mlu1-box binding protein MBP1"/>
    <property type="match status" value="1"/>
</dbReference>
<evidence type="ECO:0000256" key="1">
    <source>
        <dbReference type="SAM" id="Coils"/>
    </source>
</evidence>
<dbReference type="InterPro" id="IPR035901">
    <property type="entry name" value="GIY-YIG_endonuc_sf"/>
</dbReference>
<sequence length="395" mass="47664">MEYICKICKKNYKTYQTLWKHNKKFHPIKIPEIIVPSTSNKIYECKYCNKQYNILQSKWKHEQICKLQNENNYNCRCCNKDFKLRQYRWRHEKKCRIKLDNILENKIEEKNLPINNHLIDIIVDKSKVIEELKIKNSELEVNINKQIGEKNIVNNLTLNNVTIFYRTEDNYINAKQLCKAGNKKFKNWFNLDLTKQLIIDAAEDTGIEKNKLIDINLFKEKWIHPDLAIQLAQWISPNFSLQISKWIRTLFTNNNIFFDDKLLHHQKEIKYKNEKIKLLEDAFIKKQKRQNFPEKNVIYMITTEDNKNKRIYIIGKANNLKNRLSTYNKTAEHEVVYYKECTDEEKMNIIELSILYKLNMYREKANRDRFVLPIEKDISLFINIIDSCLNFFNID</sequence>
<dbReference type="InterPro" id="IPR036236">
    <property type="entry name" value="Znf_C2H2_sf"/>
</dbReference>
<dbReference type="SUPFAM" id="SSF57667">
    <property type="entry name" value="beta-beta-alpha zinc fingers"/>
    <property type="match status" value="1"/>
</dbReference>
<dbReference type="Gene3D" id="3.30.160.60">
    <property type="entry name" value="Classic Zinc Finger"/>
    <property type="match status" value="1"/>
</dbReference>
<proteinExistence type="predicted"/>
<feature type="coiled-coil region" evidence="1">
    <location>
        <begin position="122"/>
        <end position="149"/>
    </location>
</feature>
<evidence type="ECO:0008006" key="5">
    <source>
        <dbReference type="Google" id="ProtNLM"/>
    </source>
</evidence>
<evidence type="ECO:0000313" key="4">
    <source>
        <dbReference type="EMBL" id="QHT13381.1"/>
    </source>
</evidence>
<dbReference type="PROSITE" id="PS00028">
    <property type="entry name" value="ZINC_FINGER_C2H2_1"/>
    <property type="match status" value="1"/>
</dbReference>
<dbReference type="PROSITE" id="PS51301">
    <property type="entry name" value="KILA_N"/>
    <property type="match status" value="1"/>
</dbReference>
<dbReference type="EMBL" id="MN739567">
    <property type="protein sequence ID" value="QHT13381.1"/>
    <property type="molecule type" value="Genomic_DNA"/>
</dbReference>
<dbReference type="InterPro" id="IPR018004">
    <property type="entry name" value="KilA/APSES_HTH"/>
</dbReference>
<keyword evidence="1" id="KW-0175">Coiled coil</keyword>
<feature type="domain" description="KilA-N" evidence="3">
    <location>
        <begin position="152"/>
        <end position="250"/>
    </location>
</feature>
<dbReference type="Pfam" id="PF13912">
    <property type="entry name" value="zf-C2H2_6"/>
    <property type="match status" value="2"/>
</dbReference>
<evidence type="ECO:0000259" key="2">
    <source>
        <dbReference type="PROSITE" id="PS50157"/>
    </source>
</evidence>
<dbReference type="InterPro" id="IPR013087">
    <property type="entry name" value="Znf_C2H2_type"/>
</dbReference>
<dbReference type="Pfam" id="PF10544">
    <property type="entry name" value="T5orf172"/>
    <property type="match status" value="1"/>
</dbReference>
<name>A0A6C0DA98_9ZZZZ</name>
<dbReference type="Pfam" id="PF04383">
    <property type="entry name" value="KilA-N"/>
    <property type="match status" value="1"/>
</dbReference>
<reference evidence="4" key="1">
    <citation type="journal article" date="2020" name="Nature">
        <title>Giant virus diversity and host interactions through global metagenomics.</title>
        <authorList>
            <person name="Schulz F."/>
            <person name="Roux S."/>
            <person name="Paez-Espino D."/>
            <person name="Jungbluth S."/>
            <person name="Walsh D.A."/>
            <person name="Denef V.J."/>
            <person name="McMahon K.D."/>
            <person name="Konstantinidis K.T."/>
            <person name="Eloe-Fadrosh E.A."/>
            <person name="Kyrpides N.C."/>
            <person name="Woyke T."/>
        </authorList>
    </citation>
    <scope>NUCLEOTIDE SEQUENCE</scope>
    <source>
        <strain evidence="4">GVMAG-M-3300023174-131</strain>
    </source>
</reference>
<feature type="domain" description="C2H2-type" evidence="2">
    <location>
        <begin position="3"/>
        <end position="31"/>
    </location>
</feature>